<comment type="caution">
    <text evidence="1">The sequence shown here is derived from an EMBL/GenBank/DDBJ whole genome shotgun (WGS) entry which is preliminary data.</text>
</comment>
<proteinExistence type="predicted"/>
<name>A0ABN7V9G6_GIGMA</name>
<evidence type="ECO:0000313" key="1">
    <source>
        <dbReference type="EMBL" id="CAG8745654.1"/>
    </source>
</evidence>
<gene>
    <name evidence="1" type="ORF">GMARGA_LOCUS15841</name>
</gene>
<dbReference type="Proteomes" id="UP000789901">
    <property type="component" value="Unassembled WGS sequence"/>
</dbReference>
<keyword evidence="2" id="KW-1185">Reference proteome</keyword>
<organism evidence="1 2">
    <name type="scientific">Gigaspora margarita</name>
    <dbReference type="NCBI Taxonomy" id="4874"/>
    <lineage>
        <taxon>Eukaryota</taxon>
        <taxon>Fungi</taxon>
        <taxon>Fungi incertae sedis</taxon>
        <taxon>Mucoromycota</taxon>
        <taxon>Glomeromycotina</taxon>
        <taxon>Glomeromycetes</taxon>
        <taxon>Diversisporales</taxon>
        <taxon>Gigasporaceae</taxon>
        <taxon>Gigaspora</taxon>
    </lineage>
</organism>
<evidence type="ECO:0000313" key="2">
    <source>
        <dbReference type="Proteomes" id="UP000789901"/>
    </source>
</evidence>
<reference evidence="1 2" key="1">
    <citation type="submission" date="2021-06" db="EMBL/GenBank/DDBJ databases">
        <authorList>
            <person name="Kallberg Y."/>
            <person name="Tangrot J."/>
            <person name="Rosling A."/>
        </authorList>
    </citation>
    <scope>NUCLEOTIDE SEQUENCE [LARGE SCALE GENOMIC DNA]</scope>
    <source>
        <strain evidence="1 2">120-4 pot B 10/14</strain>
    </source>
</reference>
<feature type="non-terminal residue" evidence="1">
    <location>
        <position position="1"/>
    </location>
</feature>
<dbReference type="EMBL" id="CAJVQB010011161">
    <property type="protein sequence ID" value="CAG8745654.1"/>
    <property type="molecule type" value="Genomic_DNA"/>
</dbReference>
<accession>A0ABN7V9G6</accession>
<protein>
    <submittedName>
        <fullName evidence="1">23133_t:CDS:1</fullName>
    </submittedName>
</protein>
<sequence>RSSEYNMTKPRQLNLPVAKIEAVHTSSDIRKAPSDITNSLQQLVFIAWGQRLRCFVRIPFANHNSQSTIKSSSNVSLNSFVDDKSLFWDTSC</sequence>